<evidence type="ECO:0000256" key="1">
    <source>
        <dbReference type="ARBA" id="ARBA00004496"/>
    </source>
</evidence>
<feature type="region of interest" description="Disordered" evidence="8">
    <location>
        <begin position="1708"/>
        <end position="1737"/>
    </location>
</feature>
<keyword evidence="7" id="KW-0175">Coiled coil</keyword>
<dbReference type="Gene3D" id="1.10.238.10">
    <property type="entry name" value="EF-hand"/>
    <property type="match status" value="1"/>
</dbReference>
<feature type="compositionally biased region" description="Low complexity" evidence="8">
    <location>
        <begin position="660"/>
        <end position="675"/>
    </location>
</feature>
<dbReference type="InterPro" id="IPR035899">
    <property type="entry name" value="DBL_dom_sf"/>
</dbReference>
<evidence type="ECO:0000259" key="12">
    <source>
        <dbReference type="PROSITE" id="PS50010"/>
    </source>
</evidence>
<dbReference type="InterPro" id="IPR011992">
    <property type="entry name" value="EF-hand-dom_pair"/>
</dbReference>
<dbReference type="PROSITE" id="PS50031">
    <property type="entry name" value="EH"/>
    <property type="match status" value="1"/>
</dbReference>
<dbReference type="InterPro" id="IPR051480">
    <property type="entry name" value="Endocytic_GEF_Adapter"/>
</dbReference>
<dbReference type="SUPFAM" id="SSF47473">
    <property type="entry name" value="EF-hand"/>
    <property type="match status" value="1"/>
</dbReference>
<dbReference type="PROSITE" id="PS51082">
    <property type="entry name" value="WH2"/>
    <property type="match status" value="1"/>
</dbReference>
<evidence type="ECO:0000256" key="7">
    <source>
        <dbReference type="SAM" id="Coils"/>
    </source>
</evidence>
<dbReference type="PROSITE" id="PS50010">
    <property type="entry name" value="DH_2"/>
    <property type="match status" value="1"/>
</dbReference>
<feature type="domain" description="C2" evidence="11">
    <location>
        <begin position="1834"/>
        <end position="1955"/>
    </location>
</feature>
<keyword evidence="5" id="KW-0963">Cytoplasm</keyword>
<dbReference type="SUPFAM" id="SSF50729">
    <property type="entry name" value="PH domain-like"/>
    <property type="match status" value="1"/>
</dbReference>
<dbReference type="PANTHER" id="PTHR46006">
    <property type="entry name" value="RHO GUANINE NUCLEOTIDE EXCHANGE FACTOR AT 64C, ISOFORM A"/>
    <property type="match status" value="1"/>
</dbReference>
<dbReference type="InterPro" id="IPR011993">
    <property type="entry name" value="PH-like_dom_sf"/>
</dbReference>
<feature type="region of interest" description="Disordered" evidence="8">
    <location>
        <begin position="141"/>
        <end position="199"/>
    </location>
</feature>
<evidence type="ECO:0000259" key="13">
    <source>
        <dbReference type="PROSITE" id="PS50031"/>
    </source>
</evidence>
<feature type="coiled-coil region" evidence="7">
    <location>
        <begin position="230"/>
        <end position="283"/>
    </location>
</feature>
<feature type="region of interest" description="Disordered" evidence="8">
    <location>
        <begin position="533"/>
        <end position="553"/>
    </location>
</feature>
<dbReference type="SUPFAM" id="SSF48065">
    <property type="entry name" value="DBL homology domain (DH-domain)"/>
    <property type="match status" value="1"/>
</dbReference>
<dbReference type="Pfam" id="PF02205">
    <property type="entry name" value="WH2"/>
    <property type="match status" value="1"/>
</dbReference>
<feature type="compositionally biased region" description="Low complexity" evidence="8">
    <location>
        <begin position="445"/>
        <end position="470"/>
    </location>
</feature>
<protein>
    <recommendedName>
        <fullName evidence="2">Actin cytoskeleton-regulatory complex protein PAN1</fullName>
    </recommendedName>
    <alternativeName>
        <fullName evidence="3">Actin cytoskeleton-regulatory complex protein pan1</fullName>
    </alternativeName>
</protein>
<dbReference type="PROSITE" id="PS50004">
    <property type="entry name" value="C2"/>
    <property type="match status" value="1"/>
</dbReference>
<dbReference type="GO" id="GO:0005509">
    <property type="term" value="F:calcium ion binding"/>
    <property type="evidence" value="ECO:0007669"/>
    <property type="project" value="InterPro"/>
</dbReference>
<proteinExistence type="predicted"/>
<organism evidence="16 17">
    <name type="scientific">Mortierella alpina</name>
    <name type="common">Oleaginous fungus</name>
    <name type="synonym">Mortierella renispora</name>
    <dbReference type="NCBI Taxonomy" id="64518"/>
    <lineage>
        <taxon>Eukaryota</taxon>
        <taxon>Fungi</taxon>
        <taxon>Fungi incertae sedis</taxon>
        <taxon>Mucoromycota</taxon>
        <taxon>Mortierellomycotina</taxon>
        <taxon>Mortierellomycetes</taxon>
        <taxon>Mortierellales</taxon>
        <taxon>Mortierellaceae</taxon>
        <taxon>Mortierella</taxon>
    </lineage>
</organism>
<feature type="compositionally biased region" description="Polar residues" evidence="8">
    <location>
        <begin position="1390"/>
        <end position="1399"/>
    </location>
</feature>
<evidence type="ECO:0000256" key="2">
    <source>
        <dbReference type="ARBA" id="ARBA00015110"/>
    </source>
</evidence>
<feature type="compositionally biased region" description="Polar residues" evidence="8">
    <location>
        <begin position="141"/>
        <end position="158"/>
    </location>
</feature>
<dbReference type="GO" id="GO:0035025">
    <property type="term" value="P:positive regulation of Rho protein signal transduction"/>
    <property type="evidence" value="ECO:0007669"/>
    <property type="project" value="TreeGrafter"/>
</dbReference>
<dbReference type="EMBL" id="JAIFTL010000197">
    <property type="protein sequence ID" value="KAG9321566.1"/>
    <property type="molecule type" value="Genomic_DNA"/>
</dbReference>
<evidence type="ECO:0000259" key="11">
    <source>
        <dbReference type="PROSITE" id="PS50004"/>
    </source>
</evidence>
<dbReference type="InterPro" id="IPR000008">
    <property type="entry name" value="C2_dom"/>
</dbReference>
<feature type="compositionally biased region" description="Low complexity" evidence="8">
    <location>
        <begin position="1269"/>
        <end position="1281"/>
    </location>
</feature>
<evidence type="ECO:0000313" key="16">
    <source>
        <dbReference type="EMBL" id="KAG9321566.1"/>
    </source>
</evidence>
<feature type="compositionally biased region" description="Low complexity" evidence="8">
    <location>
        <begin position="487"/>
        <end position="504"/>
    </location>
</feature>
<accession>A0A9P8A330</accession>
<dbReference type="PANTHER" id="PTHR46006:SF6">
    <property type="entry name" value="INTERSECTIN-2 ISOFORM X1"/>
    <property type="match status" value="1"/>
</dbReference>
<dbReference type="SMART" id="SM00325">
    <property type="entry name" value="RhoGEF"/>
    <property type="match status" value="1"/>
</dbReference>
<evidence type="ECO:0000256" key="5">
    <source>
        <dbReference type="ARBA" id="ARBA00022490"/>
    </source>
</evidence>
<dbReference type="Gene3D" id="1.20.900.10">
    <property type="entry name" value="Dbl homology (DH) domain"/>
    <property type="match status" value="1"/>
</dbReference>
<dbReference type="PROSITE" id="PS50003">
    <property type="entry name" value="PH_DOMAIN"/>
    <property type="match status" value="1"/>
</dbReference>
<feature type="compositionally biased region" description="Low complexity" evidence="8">
    <location>
        <begin position="533"/>
        <end position="545"/>
    </location>
</feature>
<feature type="domain" description="DH" evidence="12">
    <location>
        <begin position="1445"/>
        <end position="1630"/>
    </location>
</feature>
<feature type="compositionally biased region" description="Basic and acidic residues" evidence="8">
    <location>
        <begin position="399"/>
        <end position="423"/>
    </location>
</feature>
<feature type="region of interest" description="Disordered" evidence="8">
    <location>
        <begin position="781"/>
        <end position="874"/>
    </location>
</feature>
<dbReference type="CDD" id="cd00160">
    <property type="entry name" value="RhoGEF"/>
    <property type="match status" value="1"/>
</dbReference>
<dbReference type="SMART" id="SM00027">
    <property type="entry name" value="EH"/>
    <property type="match status" value="1"/>
</dbReference>
<dbReference type="Pfam" id="PF14604">
    <property type="entry name" value="SH3_9"/>
    <property type="match status" value="1"/>
</dbReference>
<dbReference type="Pfam" id="PF00621">
    <property type="entry name" value="RhoGEF"/>
    <property type="match status" value="1"/>
</dbReference>
<keyword evidence="4 6" id="KW-0728">SH3 domain</keyword>
<dbReference type="CDD" id="cd00052">
    <property type="entry name" value="EH"/>
    <property type="match status" value="1"/>
</dbReference>
<feature type="domain" description="WH2" evidence="15">
    <location>
        <begin position="877"/>
        <end position="894"/>
    </location>
</feature>
<dbReference type="CDD" id="cd00174">
    <property type="entry name" value="SH3"/>
    <property type="match status" value="1"/>
</dbReference>
<feature type="compositionally biased region" description="Polar residues" evidence="8">
    <location>
        <begin position="190"/>
        <end position="199"/>
    </location>
</feature>
<evidence type="ECO:0000256" key="4">
    <source>
        <dbReference type="ARBA" id="ARBA00022443"/>
    </source>
</evidence>
<dbReference type="SMART" id="SM00054">
    <property type="entry name" value="EFh"/>
    <property type="match status" value="2"/>
</dbReference>
<dbReference type="Pfam" id="PF16652">
    <property type="entry name" value="PH_13"/>
    <property type="match status" value="1"/>
</dbReference>
<evidence type="ECO:0000259" key="10">
    <source>
        <dbReference type="PROSITE" id="PS50003"/>
    </source>
</evidence>
<feature type="compositionally biased region" description="Low complexity" evidence="8">
    <location>
        <begin position="1405"/>
        <end position="1422"/>
    </location>
</feature>
<dbReference type="SMART" id="SM00246">
    <property type="entry name" value="WH2"/>
    <property type="match status" value="1"/>
</dbReference>
<dbReference type="SUPFAM" id="SSF50044">
    <property type="entry name" value="SH3-domain"/>
    <property type="match status" value="3"/>
</dbReference>
<feature type="compositionally biased region" description="Acidic residues" evidence="8">
    <location>
        <begin position="1282"/>
        <end position="1300"/>
    </location>
</feature>
<evidence type="ECO:0000313" key="17">
    <source>
        <dbReference type="Proteomes" id="UP000717515"/>
    </source>
</evidence>
<evidence type="ECO:0000259" key="14">
    <source>
        <dbReference type="PROSITE" id="PS50222"/>
    </source>
</evidence>
<feature type="region of interest" description="Disordered" evidence="8">
    <location>
        <begin position="1247"/>
        <end position="1422"/>
    </location>
</feature>
<comment type="caution">
    <text evidence="16">The sequence shown here is derived from an EMBL/GenBank/DDBJ whole genome shotgun (WGS) entry which is preliminary data.</text>
</comment>
<feature type="region of interest" description="Disordered" evidence="8">
    <location>
        <begin position="487"/>
        <end position="507"/>
    </location>
</feature>
<dbReference type="InterPro" id="IPR035892">
    <property type="entry name" value="C2_domain_sf"/>
</dbReference>
<dbReference type="Pfam" id="PF00168">
    <property type="entry name" value="C2"/>
    <property type="match status" value="1"/>
</dbReference>
<evidence type="ECO:0000256" key="6">
    <source>
        <dbReference type="PROSITE-ProRule" id="PRU00192"/>
    </source>
</evidence>
<dbReference type="Gene3D" id="2.30.29.30">
    <property type="entry name" value="Pleckstrin-homology domain (PH domain)/Phosphotyrosine-binding domain (PTB)"/>
    <property type="match status" value="1"/>
</dbReference>
<evidence type="ECO:0000259" key="9">
    <source>
        <dbReference type="PROSITE" id="PS50002"/>
    </source>
</evidence>
<dbReference type="InterPro" id="IPR000219">
    <property type="entry name" value="DH_dom"/>
</dbReference>
<name>A0A9P8A330_MORAP</name>
<dbReference type="PROSITE" id="PS50002">
    <property type="entry name" value="SH3"/>
    <property type="match status" value="2"/>
</dbReference>
<feature type="compositionally biased region" description="Polar residues" evidence="8">
    <location>
        <begin position="922"/>
        <end position="936"/>
    </location>
</feature>
<feature type="domain" description="EH" evidence="13">
    <location>
        <begin position="29"/>
        <end position="118"/>
    </location>
</feature>
<feature type="compositionally biased region" description="Basic and acidic residues" evidence="8">
    <location>
        <begin position="645"/>
        <end position="659"/>
    </location>
</feature>
<feature type="region of interest" description="Disordered" evidence="8">
    <location>
        <begin position="645"/>
        <end position="740"/>
    </location>
</feature>
<feature type="domain" description="EF-hand" evidence="14">
    <location>
        <begin position="62"/>
        <end position="97"/>
    </location>
</feature>
<dbReference type="InterPro" id="IPR003124">
    <property type="entry name" value="WH2_dom"/>
</dbReference>
<feature type="compositionally biased region" description="Polar residues" evidence="8">
    <location>
        <begin position="729"/>
        <end position="740"/>
    </location>
</feature>
<dbReference type="InterPro" id="IPR002048">
    <property type="entry name" value="EF_hand_dom"/>
</dbReference>
<feature type="region of interest" description="Disordered" evidence="8">
    <location>
        <begin position="572"/>
        <end position="610"/>
    </location>
</feature>
<feature type="compositionally biased region" description="Low complexity" evidence="8">
    <location>
        <begin position="179"/>
        <end position="189"/>
    </location>
</feature>
<feature type="compositionally biased region" description="Acidic residues" evidence="8">
    <location>
        <begin position="1255"/>
        <end position="1268"/>
    </location>
</feature>
<sequence>MQQQQQYGQMMPQQQYQPARPGWAVSREEKAQYDQIFSAWDLDHSGYISGERAREIFGSSGLPQADLGHIWALADPNNQGKLNKDEFAVAMHLVYRKLNGGDIPPVLPDDLIPPSTRDISETLDFVKRSLMTDIPAKAGSTNWGSYGSPASQSTSLSKRLSVRSPDDVGYVSSARRGNSSATSASPSRSYGTSETSIGRLQKQISEQRVVLDATLSTASGHSGSSEDRDIVDLKEQIRNAQARLLASSNQSIHQRLANGAQDLARLREERRNMDQEVGALLRTVSLMASKVREADKSLEESRLELAKLKSGGASAADAGIVGTGPNGSITAEDRMKSRIALMKAQRMAALTGKPIPSAAQAGIDPDQAARIRTERDVNEQNVAEVESAVRRLEDTMRQLERDLDTHSSPKDSRADNDRRKWEEGSGVESEVTRRFILEIRAPTTSSLPTTSSYLSPSSVTSRVNTTSSASGASRYNATSPILLSSPTVPSASLTPSPSSSVSLVGKTPEERRAIIRAQAEKRLRDRQNDILARSQSSRAEASSPALAPATPDVDAFTSAKFEEAERLAREKLLANAESKRRHAEQERQAERDMKAAQEKQAEQDQKSTVEALHEEELRAEREALAQKEAAERKIIEMQEQRRIDLEREEQEERERKERFAQSAMAAKQQHQAAAAPSPEPIKKEPIRITLDSNPFAKHRKSISSSDDDWDTTSPVHATPPVAVQGGATAGSNSNNPFFRMISSNNAAQAATPAHSKDTSDGWDVVEKDVDFVDQLSQKLFSTPSSATNAAVVPPSDVLTPSANAPPPPPPPPPPPSVMPQPPSDVLQPSVNAPAAPPPPPVGVPVPIPAAPTQAVAAPVPPPAPAAPAANAPAVAGARGALLSQIQSGIRLKKAVTKDKSVTKGVGRVMGEDSSASHEDSSKGATTETHIVSNSEQRPMGMPALGGLFAGGMPTLKKSAGVATGRLDGAAADAYDSRRESTDWFGRLASHAPAENSAPITASAFAADIPVVPVAAQAAKPIPQLEEPLPQAQQRQSEAPVKVEEESLDNKVNFANGYRAKALWSYSAVAPDQVSLEADDFLRTYPSKEAGNVDWVYGVSEKDGSIKGWLPKAYIQRVDEKFKAKVLFAYASQNEGELTVQRGDIVEVMEKPDPQWWRAQSTSGLTGVLPATYLEEFIEGQAPLVETPIARAKVLYTYAGQTDAELSVDVGEEVDIMEKPDPLWWRVKGTGGDIGMLPATYLEELEGQSTSALDAVESESEYESADDSSTEYLASDSNSDSNSDSDSDSDLDTDNDSDDTDAVPMDVAATIPNRATPAIEIARASKHRPAPPRPVARSRTMNTPVLSTSAPSRPSALLRKQSEGSLSSHLTVPTASASGSRQRSGSHSGAMTESQFQRSHALTGELNRSPSSSGERSLSPSLLHAPSWTSSVATSISQSMSGKEKKRQEAIHELITTEQVYLTYLYLVRDDFQRPLLDQGLISATESSTIFKEWTSLLELSQSIVDELTQRQQSDQGVVLAVGDVINSHIVERAGCFMRYCANHRDASVVLTRRMAESRLLMEFMKHAKSRPSCRGMDISSFLLQPLQRITRYPLLIKKILEYTEQDHIDHLLLTEALVSAESFLDRINEAIRSSETKQRLEEIQRRMPLGEMAEGVVLTSDTKYLGSRQILLEGHLRKAKSGRKLYVYLCNDLVLLFLPGRTPGALAKSPSHSSLSISASSPSLDVSSLSSDRSGGQRDGWTLYHAPIPVETIKVKADANDDTKFTMVVTNAALITNAAQYSNIPSHLKSHQHPPNASSAAQSMIHVKAGSAKERRAWLGALEKAIESMAKAPRGYGMRTSVRPPLAETMGTMTIRIHEGTLSSRDFAKSKSFVCTISLGDQLFTTRPASTNNAFSGSFSILWRESVIFSVTNMSQVLDLKVMSSSPFSPDVFLGSAQVAFHTVVPFGERGTEVVVPIDQGLQVKLYMSYKAL</sequence>
<dbReference type="SUPFAM" id="SSF49562">
    <property type="entry name" value="C2 domain (Calcium/lipid-binding domain, CaLB)"/>
    <property type="match status" value="1"/>
</dbReference>
<feature type="domain" description="SH3" evidence="9">
    <location>
        <begin position="1186"/>
        <end position="1246"/>
    </location>
</feature>
<dbReference type="Pfam" id="PF00018">
    <property type="entry name" value="SH3_1"/>
    <property type="match status" value="1"/>
</dbReference>
<feature type="compositionally biased region" description="Polar residues" evidence="8">
    <location>
        <begin position="1362"/>
        <end position="1373"/>
    </location>
</feature>
<feature type="region of interest" description="Disordered" evidence="8">
    <location>
        <begin position="399"/>
        <end position="427"/>
    </location>
</feature>
<dbReference type="Proteomes" id="UP000717515">
    <property type="component" value="Unassembled WGS sequence"/>
</dbReference>
<feature type="compositionally biased region" description="Pro residues" evidence="8">
    <location>
        <begin position="834"/>
        <end position="849"/>
    </location>
</feature>
<feature type="compositionally biased region" description="Basic and acidic residues" evidence="8">
    <location>
        <begin position="583"/>
        <end position="610"/>
    </location>
</feature>
<dbReference type="Gene3D" id="2.30.30.40">
    <property type="entry name" value="SH3 Domains"/>
    <property type="match status" value="3"/>
</dbReference>
<comment type="subcellular location">
    <subcellularLocation>
        <location evidence="1">Cytoplasm</location>
    </subcellularLocation>
</comment>
<dbReference type="SMART" id="SM00326">
    <property type="entry name" value="SH3"/>
    <property type="match status" value="3"/>
</dbReference>
<feature type="domain" description="SH3" evidence="9">
    <location>
        <begin position="1118"/>
        <end position="1178"/>
    </location>
</feature>
<dbReference type="InterPro" id="IPR000261">
    <property type="entry name" value="EH_dom"/>
</dbReference>
<reference evidence="16" key="1">
    <citation type="submission" date="2021-07" db="EMBL/GenBank/DDBJ databases">
        <title>Draft genome of Mortierella alpina, strain LL118, isolated from an aspen leaf litter sample.</title>
        <authorList>
            <person name="Yang S."/>
            <person name="Vinatzer B.A."/>
        </authorList>
    </citation>
    <scope>NUCLEOTIDE SEQUENCE</scope>
    <source>
        <strain evidence="16">LL118</strain>
    </source>
</reference>
<dbReference type="InterPro" id="IPR001452">
    <property type="entry name" value="SH3_domain"/>
</dbReference>
<dbReference type="InterPro" id="IPR001849">
    <property type="entry name" value="PH_domain"/>
</dbReference>
<feature type="compositionally biased region" description="Low complexity" evidence="8">
    <location>
        <begin position="1709"/>
        <end position="1734"/>
    </location>
</feature>
<feature type="compositionally biased region" description="Low complexity" evidence="8">
    <location>
        <begin position="1374"/>
        <end position="1389"/>
    </location>
</feature>
<dbReference type="GO" id="GO:0005737">
    <property type="term" value="C:cytoplasm"/>
    <property type="evidence" value="ECO:0007669"/>
    <property type="project" value="UniProtKB-SubCell"/>
</dbReference>
<feature type="compositionally biased region" description="Polar residues" evidence="8">
    <location>
        <begin position="1339"/>
        <end position="1351"/>
    </location>
</feature>
<feature type="compositionally biased region" description="Pro residues" evidence="8">
    <location>
        <begin position="803"/>
        <end position="822"/>
    </location>
</feature>
<feature type="region of interest" description="Disordered" evidence="8">
    <location>
        <begin position="445"/>
        <end position="473"/>
    </location>
</feature>
<dbReference type="GO" id="GO:0005085">
    <property type="term" value="F:guanyl-nucleotide exchange factor activity"/>
    <property type="evidence" value="ECO:0007669"/>
    <property type="project" value="InterPro"/>
</dbReference>
<dbReference type="PROSITE" id="PS50222">
    <property type="entry name" value="EF_HAND_2"/>
    <property type="match status" value="1"/>
</dbReference>
<evidence type="ECO:0000256" key="3">
    <source>
        <dbReference type="ARBA" id="ARBA00020728"/>
    </source>
</evidence>
<evidence type="ECO:0000259" key="15">
    <source>
        <dbReference type="PROSITE" id="PS51082"/>
    </source>
</evidence>
<feature type="domain" description="PH" evidence="10">
    <location>
        <begin position="1669"/>
        <end position="1827"/>
    </location>
</feature>
<dbReference type="Gene3D" id="2.60.40.150">
    <property type="entry name" value="C2 domain"/>
    <property type="match status" value="1"/>
</dbReference>
<feature type="region of interest" description="Disordered" evidence="8">
    <location>
        <begin position="893"/>
        <end position="939"/>
    </location>
</feature>
<gene>
    <name evidence="16" type="ORF">KVV02_008211</name>
</gene>
<dbReference type="Pfam" id="PF12763">
    <property type="entry name" value="EH"/>
    <property type="match status" value="1"/>
</dbReference>
<dbReference type="InterPro" id="IPR036028">
    <property type="entry name" value="SH3-like_dom_sf"/>
</dbReference>
<dbReference type="SMART" id="SM00233">
    <property type="entry name" value="PH"/>
    <property type="match status" value="1"/>
</dbReference>
<evidence type="ECO:0000256" key="8">
    <source>
        <dbReference type="SAM" id="MobiDB-lite"/>
    </source>
</evidence>
<dbReference type="GO" id="GO:0003779">
    <property type="term" value="F:actin binding"/>
    <property type="evidence" value="ECO:0007669"/>
    <property type="project" value="InterPro"/>
</dbReference>